<dbReference type="SUPFAM" id="SSF47565">
    <property type="entry name" value="Insect pheromone/odorant-binding proteins"/>
    <property type="match status" value="1"/>
</dbReference>
<sequence length="118" mass="13051">MAYSQVIPQPIVDIILPCALESGSSPQSLAKIQSGDLSDIKELYGCFTDCISRKLGIITDDDAFHLNIFQDHVKQVVKPELVTLISEQCVDKVGSTKCTYTGTLYRCLVDIIWGSYFS</sequence>
<keyword evidence="3" id="KW-0964">Secreted</keyword>
<keyword evidence="4" id="KW-0800">Toxin</keyword>
<dbReference type="EMBL" id="GFDF01005750">
    <property type="protein sequence ID" value="JAV08334.1"/>
    <property type="molecule type" value="Transcribed_RNA"/>
</dbReference>
<dbReference type="Gene3D" id="1.10.238.20">
    <property type="entry name" value="Pheromone/general odorant binding protein domain"/>
    <property type="match status" value="1"/>
</dbReference>
<evidence type="ECO:0000256" key="3">
    <source>
        <dbReference type="ARBA" id="ARBA00022525"/>
    </source>
</evidence>
<comment type="subcellular location">
    <subcellularLocation>
        <location evidence="1">Secreted</location>
    </subcellularLocation>
</comment>
<proteinExistence type="inferred from homology"/>
<name>A0A1L8DPM8_9DIPT</name>
<accession>A0A1L8DPM8</accession>
<evidence type="ECO:0000256" key="4">
    <source>
        <dbReference type="ARBA" id="ARBA00022656"/>
    </source>
</evidence>
<evidence type="ECO:0000256" key="2">
    <source>
        <dbReference type="ARBA" id="ARBA00008098"/>
    </source>
</evidence>
<dbReference type="GO" id="GO:0005549">
    <property type="term" value="F:odorant binding"/>
    <property type="evidence" value="ECO:0007669"/>
    <property type="project" value="InterPro"/>
</dbReference>
<evidence type="ECO:0000256" key="1">
    <source>
        <dbReference type="ARBA" id="ARBA00004613"/>
    </source>
</evidence>
<dbReference type="Pfam" id="PF01395">
    <property type="entry name" value="PBP_GOBP"/>
    <property type="match status" value="1"/>
</dbReference>
<reference evidence="5" key="1">
    <citation type="submission" date="2016-12" db="EMBL/GenBank/DDBJ databases">
        <title>An insight into the sialome and mialome of the sand fly, Nyssomyia neivai.</title>
        <authorList>
            <person name="Sebastian V."/>
            <person name="Goulart T.M."/>
            <person name="Oliveira W."/>
            <person name="Calvo E."/>
            <person name="Oliveira L.F."/>
            <person name="Pinto M.C."/>
            <person name="Rosselino A.M."/>
            <person name="Ribeiro J.M."/>
        </authorList>
    </citation>
    <scope>NUCLEOTIDE SEQUENCE</scope>
</reference>
<comment type="similarity">
    <text evidence="2">Belongs to the PBP/GOBP family.</text>
</comment>
<protein>
    <submittedName>
        <fullName evidence="5">Putative odorant-binding protein 56e obp</fullName>
    </submittedName>
</protein>
<dbReference type="InterPro" id="IPR036728">
    <property type="entry name" value="PBP_GOBP_sf"/>
</dbReference>
<dbReference type="AlphaFoldDB" id="A0A1L8DPM8"/>
<dbReference type="CDD" id="cd23992">
    <property type="entry name" value="PBP_GOBP"/>
    <property type="match status" value="1"/>
</dbReference>
<dbReference type="GO" id="GO:0005576">
    <property type="term" value="C:extracellular region"/>
    <property type="evidence" value="ECO:0007669"/>
    <property type="project" value="UniProtKB-SubCell"/>
</dbReference>
<organism evidence="5">
    <name type="scientific">Nyssomyia neivai</name>
    <dbReference type="NCBI Taxonomy" id="330878"/>
    <lineage>
        <taxon>Eukaryota</taxon>
        <taxon>Metazoa</taxon>
        <taxon>Ecdysozoa</taxon>
        <taxon>Arthropoda</taxon>
        <taxon>Hexapoda</taxon>
        <taxon>Insecta</taxon>
        <taxon>Pterygota</taxon>
        <taxon>Neoptera</taxon>
        <taxon>Endopterygota</taxon>
        <taxon>Diptera</taxon>
        <taxon>Nematocera</taxon>
        <taxon>Psychodoidea</taxon>
        <taxon>Psychodidae</taxon>
        <taxon>Nyssomyia</taxon>
    </lineage>
</organism>
<dbReference type="GO" id="GO:0090729">
    <property type="term" value="F:toxin activity"/>
    <property type="evidence" value="ECO:0007669"/>
    <property type="project" value="UniProtKB-KW"/>
</dbReference>
<evidence type="ECO:0000313" key="5">
    <source>
        <dbReference type="EMBL" id="JAV08334.1"/>
    </source>
</evidence>
<dbReference type="InterPro" id="IPR006170">
    <property type="entry name" value="PBP/GOBP"/>
</dbReference>